<reference evidence="1 2" key="1">
    <citation type="submission" date="2019-07" db="EMBL/GenBank/DDBJ databases">
        <authorList>
            <person name="Cremers G."/>
        </authorList>
    </citation>
    <scope>NUCLEOTIDE SEQUENCE [LARGE SCALE GENOMIC DNA]</scope>
</reference>
<accession>A0A564ZJF6</accession>
<keyword evidence="2" id="KW-1185">Reference proteome</keyword>
<sequence length="39" mass="4022">MTSFTESVIEDAALGWSAKRGLGIAAGETVAERIIGLSL</sequence>
<evidence type="ECO:0000313" key="2">
    <source>
        <dbReference type="Proteomes" id="UP000334340"/>
    </source>
</evidence>
<protein>
    <submittedName>
        <fullName evidence="1">Uncharacterized protein</fullName>
    </submittedName>
</protein>
<evidence type="ECO:0000313" key="1">
    <source>
        <dbReference type="EMBL" id="VUZ85434.1"/>
    </source>
</evidence>
<dbReference type="AlphaFoldDB" id="A0A564ZJF6"/>
<dbReference type="EMBL" id="CABIKM010000026">
    <property type="protein sequence ID" value="VUZ85434.1"/>
    <property type="molecule type" value="Genomic_DNA"/>
</dbReference>
<dbReference type="Proteomes" id="UP000334340">
    <property type="component" value="Unassembled WGS sequence"/>
</dbReference>
<name>A0A564ZJF6_9BACT</name>
<proteinExistence type="predicted"/>
<gene>
    <name evidence="1" type="ORF">MELA_01818</name>
</gene>
<organism evidence="1 2">
    <name type="scientific">Candidatus Methylomirabilis lanthanidiphila</name>
    <dbReference type="NCBI Taxonomy" id="2211376"/>
    <lineage>
        <taxon>Bacteria</taxon>
        <taxon>Candidatus Methylomirabilota</taxon>
        <taxon>Candidatus Methylomirabilia</taxon>
        <taxon>Candidatus Methylomirabilales</taxon>
        <taxon>Candidatus Methylomirabilaceae</taxon>
        <taxon>Candidatus Methylomirabilis</taxon>
    </lineage>
</organism>